<reference evidence="2" key="1">
    <citation type="submission" date="2023-03" db="EMBL/GenBank/DDBJ databases">
        <title>Massive genome expansion in bonnet fungi (Mycena s.s.) driven by repeated elements and novel gene families across ecological guilds.</title>
        <authorList>
            <consortium name="Lawrence Berkeley National Laboratory"/>
            <person name="Harder C.B."/>
            <person name="Miyauchi S."/>
            <person name="Viragh M."/>
            <person name="Kuo A."/>
            <person name="Thoen E."/>
            <person name="Andreopoulos B."/>
            <person name="Lu D."/>
            <person name="Skrede I."/>
            <person name="Drula E."/>
            <person name="Henrissat B."/>
            <person name="Morin E."/>
            <person name="Kohler A."/>
            <person name="Barry K."/>
            <person name="LaButti K."/>
            <person name="Morin E."/>
            <person name="Salamov A."/>
            <person name="Lipzen A."/>
            <person name="Mereny Z."/>
            <person name="Hegedus B."/>
            <person name="Baldrian P."/>
            <person name="Stursova M."/>
            <person name="Weitz H."/>
            <person name="Taylor A."/>
            <person name="Grigoriev I.V."/>
            <person name="Nagy L.G."/>
            <person name="Martin F."/>
            <person name="Kauserud H."/>
        </authorList>
    </citation>
    <scope>NUCLEOTIDE SEQUENCE</scope>
    <source>
        <strain evidence="2">CBHHK002</strain>
    </source>
</reference>
<protein>
    <recommendedName>
        <fullName evidence="1">F-box domain-containing protein</fullName>
    </recommendedName>
</protein>
<organism evidence="2 3">
    <name type="scientific">Mycena albidolilacea</name>
    <dbReference type="NCBI Taxonomy" id="1033008"/>
    <lineage>
        <taxon>Eukaryota</taxon>
        <taxon>Fungi</taxon>
        <taxon>Dikarya</taxon>
        <taxon>Basidiomycota</taxon>
        <taxon>Agaricomycotina</taxon>
        <taxon>Agaricomycetes</taxon>
        <taxon>Agaricomycetidae</taxon>
        <taxon>Agaricales</taxon>
        <taxon>Marasmiineae</taxon>
        <taxon>Mycenaceae</taxon>
        <taxon>Mycena</taxon>
    </lineage>
</organism>
<dbReference type="Pfam" id="PF12937">
    <property type="entry name" value="F-box-like"/>
    <property type="match status" value="1"/>
</dbReference>
<dbReference type="EMBL" id="JARIHO010000007">
    <property type="protein sequence ID" value="KAJ7358309.1"/>
    <property type="molecule type" value="Genomic_DNA"/>
</dbReference>
<sequence>MSYVLSKSFEDIAQPGRCSESTPSSHPSRHDPTVHLPAELLVEVFDMCSPPGEDGFDGLSETTTPAQEVERLAKQYLLKLSQVCSRWHVLVMGTPLLWRIIIVDTTLWRESNISPTTLISLVATSLERGASHPLTLQVAVEDDESYSSEVLELLSRHAERWWHAHFWSGFSTLQSIATARGNLPLLEDLEISQNDDWMEFNVFEIAPRLTHVTVTGWATPVPNMPWAQIQLFRYQNFEPNDLSLAILGNDFSPHATFDLTLDVADIDSSAIDLPPVVSNVSGFLLSLTINDPTTEVLGAVVGCLTLPHLATLALVGKSGTVHSLPWSQRRFLAFAARSSLESTLTSLEIARTAIDDDELLACLAVLPLLEHLFIADSEDAPHSLVTDALLRRLSLISTSGPPPSLLPPQPALVPRLNFVSLTSLLDFSDDVYWAFVASRLVPARWAGLLLEAKIYYLPECYRELSEEFISKGLDLEEQGEMNFTVRSNPEEA</sequence>
<dbReference type="AlphaFoldDB" id="A0AAD7AGY8"/>
<evidence type="ECO:0000259" key="1">
    <source>
        <dbReference type="Pfam" id="PF12937"/>
    </source>
</evidence>
<name>A0AAD7AGY8_9AGAR</name>
<keyword evidence="3" id="KW-1185">Reference proteome</keyword>
<dbReference type="InterPro" id="IPR001810">
    <property type="entry name" value="F-box_dom"/>
</dbReference>
<evidence type="ECO:0000313" key="2">
    <source>
        <dbReference type="EMBL" id="KAJ7358309.1"/>
    </source>
</evidence>
<accession>A0AAD7AGY8</accession>
<comment type="caution">
    <text evidence="2">The sequence shown here is derived from an EMBL/GenBank/DDBJ whole genome shotgun (WGS) entry which is preliminary data.</text>
</comment>
<proteinExistence type="predicted"/>
<dbReference type="Gene3D" id="1.20.1280.50">
    <property type="match status" value="1"/>
</dbReference>
<feature type="domain" description="F-box" evidence="1">
    <location>
        <begin position="35"/>
        <end position="99"/>
    </location>
</feature>
<dbReference type="Proteomes" id="UP001218218">
    <property type="component" value="Unassembled WGS sequence"/>
</dbReference>
<evidence type="ECO:0000313" key="3">
    <source>
        <dbReference type="Proteomes" id="UP001218218"/>
    </source>
</evidence>
<gene>
    <name evidence="2" type="ORF">DFH08DRAFT_953484</name>
</gene>